<dbReference type="CDD" id="cd05288">
    <property type="entry name" value="PGDH"/>
    <property type="match status" value="1"/>
</dbReference>
<protein>
    <recommendedName>
        <fullName evidence="2">Enoyl reductase (ER) domain-containing protein</fullName>
    </recommendedName>
</protein>
<dbReference type="InterPro" id="IPR036291">
    <property type="entry name" value="NAD(P)-bd_dom_sf"/>
</dbReference>
<dbReference type="OrthoDB" id="809632at2759"/>
<dbReference type="InterPro" id="IPR045010">
    <property type="entry name" value="MDR_fam"/>
</dbReference>
<dbReference type="Proteomes" id="UP000726737">
    <property type="component" value="Unassembled WGS sequence"/>
</dbReference>
<dbReference type="InterPro" id="IPR020843">
    <property type="entry name" value="ER"/>
</dbReference>
<sequence>MTQLKNKSVIFLKHPTEFPVPGEHFDVQTKDLTVNLNAKDVLLRNLYISQDPYMRGRMRDTDKSYVSGFQIGQPLEGFGVSEVIESKNDDFPVGAVVAGIVSWAEYTVVPGAQGLRAIPDARNPKIPLSSYIGVLGMPGMTAYSSLKIIGKPKAGETIFISAASGAVGQLVGQIAKRQGLRVVGSAGADNKVEYLLKELKFDAVFNYKKGNILENLKAAAPEGIDIYFENVGGETLEAALEVMNTHGRIIACGMISQYNTQAPYGVRNLTHIVGKRITMRGFIVSDFQEECGADFIKDVGSWLVNGEIIYKEDVAVGIENAPDSFVGMLKGKNFGKQVVKIADL</sequence>
<dbReference type="AlphaFoldDB" id="A0A9P6U6F5"/>
<dbReference type="EMBL" id="JAAAJA010000095">
    <property type="protein sequence ID" value="KAG0262560.1"/>
    <property type="molecule type" value="Genomic_DNA"/>
</dbReference>
<dbReference type="SUPFAM" id="SSF51735">
    <property type="entry name" value="NAD(P)-binding Rossmann-fold domains"/>
    <property type="match status" value="1"/>
</dbReference>
<reference evidence="3" key="1">
    <citation type="journal article" date="2020" name="Fungal Divers.">
        <title>Resolving the Mortierellaceae phylogeny through synthesis of multi-gene phylogenetics and phylogenomics.</title>
        <authorList>
            <person name="Vandepol N."/>
            <person name="Liber J."/>
            <person name="Desiro A."/>
            <person name="Na H."/>
            <person name="Kennedy M."/>
            <person name="Barry K."/>
            <person name="Grigoriev I.V."/>
            <person name="Miller A.N."/>
            <person name="O'Donnell K."/>
            <person name="Stajich J.E."/>
            <person name="Bonito G."/>
        </authorList>
    </citation>
    <scope>NUCLEOTIDE SEQUENCE</scope>
    <source>
        <strain evidence="3">KOD948</strain>
    </source>
</reference>
<name>A0A9P6U6F5_9FUNG</name>
<keyword evidence="1" id="KW-0560">Oxidoreductase</keyword>
<feature type="domain" description="Enoyl reductase (ER)" evidence="2">
    <location>
        <begin position="5"/>
        <end position="339"/>
    </location>
</feature>
<evidence type="ECO:0000313" key="4">
    <source>
        <dbReference type="Proteomes" id="UP000726737"/>
    </source>
</evidence>
<evidence type="ECO:0000259" key="2">
    <source>
        <dbReference type="SMART" id="SM00829"/>
    </source>
</evidence>
<gene>
    <name evidence="3" type="ORF">BG011_010062</name>
</gene>
<evidence type="ECO:0000313" key="3">
    <source>
        <dbReference type="EMBL" id="KAG0262560.1"/>
    </source>
</evidence>
<dbReference type="GO" id="GO:0016628">
    <property type="term" value="F:oxidoreductase activity, acting on the CH-CH group of donors, NAD or NADP as acceptor"/>
    <property type="evidence" value="ECO:0007669"/>
    <property type="project" value="InterPro"/>
</dbReference>
<dbReference type="Gene3D" id="3.90.180.10">
    <property type="entry name" value="Medium-chain alcohol dehydrogenases, catalytic domain"/>
    <property type="match status" value="1"/>
</dbReference>
<dbReference type="InterPro" id="IPR013149">
    <property type="entry name" value="ADH-like_C"/>
</dbReference>
<dbReference type="InterPro" id="IPR011032">
    <property type="entry name" value="GroES-like_sf"/>
</dbReference>
<dbReference type="Pfam" id="PF00107">
    <property type="entry name" value="ADH_zinc_N"/>
    <property type="match status" value="1"/>
</dbReference>
<dbReference type="SMART" id="SM00829">
    <property type="entry name" value="PKS_ER"/>
    <property type="match status" value="1"/>
</dbReference>
<dbReference type="SUPFAM" id="SSF50129">
    <property type="entry name" value="GroES-like"/>
    <property type="match status" value="2"/>
</dbReference>
<dbReference type="PANTHER" id="PTHR43205:SF7">
    <property type="entry name" value="PROSTAGLANDIN REDUCTASE 1"/>
    <property type="match status" value="1"/>
</dbReference>
<accession>A0A9P6U6F5</accession>
<evidence type="ECO:0000256" key="1">
    <source>
        <dbReference type="ARBA" id="ARBA00023002"/>
    </source>
</evidence>
<proteinExistence type="predicted"/>
<keyword evidence="4" id="KW-1185">Reference proteome</keyword>
<dbReference type="Pfam" id="PF16884">
    <property type="entry name" value="ADH_N_2"/>
    <property type="match status" value="1"/>
</dbReference>
<dbReference type="Gene3D" id="3.40.50.720">
    <property type="entry name" value="NAD(P)-binding Rossmann-like Domain"/>
    <property type="match status" value="1"/>
</dbReference>
<comment type="caution">
    <text evidence="3">The sequence shown here is derived from an EMBL/GenBank/DDBJ whole genome shotgun (WGS) entry which is preliminary data.</text>
</comment>
<dbReference type="PANTHER" id="PTHR43205">
    <property type="entry name" value="PROSTAGLANDIN REDUCTASE"/>
    <property type="match status" value="1"/>
</dbReference>
<dbReference type="FunFam" id="3.40.50.720:FF:000121">
    <property type="entry name" value="Prostaglandin reductase 2"/>
    <property type="match status" value="1"/>
</dbReference>
<organism evidence="3 4">
    <name type="scientific">Mortierella polycephala</name>
    <dbReference type="NCBI Taxonomy" id="41804"/>
    <lineage>
        <taxon>Eukaryota</taxon>
        <taxon>Fungi</taxon>
        <taxon>Fungi incertae sedis</taxon>
        <taxon>Mucoromycota</taxon>
        <taxon>Mortierellomycotina</taxon>
        <taxon>Mortierellomycetes</taxon>
        <taxon>Mortierellales</taxon>
        <taxon>Mortierellaceae</taxon>
        <taxon>Mortierella</taxon>
    </lineage>
</organism>
<dbReference type="InterPro" id="IPR041694">
    <property type="entry name" value="ADH_N_2"/>
</dbReference>